<organism evidence="2 3">
    <name type="scientific">Clohesyomyces aquaticus</name>
    <dbReference type="NCBI Taxonomy" id="1231657"/>
    <lineage>
        <taxon>Eukaryota</taxon>
        <taxon>Fungi</taxon>
        <taxon>Dikarya</taxon>
        <taxon>Ascomycota</taxon>
        <taxon>Pezizomycotina</taxon>
        <taxon>Dothideomycetes</taxon>
        <taxon>Pleosporomycetidae</taxon>
        <taxon>Pleosporales</taxon>
        <taxon>Lindgomycetaceae</taxon>
        <taxon>Clohesyomyces</taxon>
    </lineage>
</organism>
<dbReference type="EMBL" id="MCFA01000056">
    <property type="protein sequence ID" value="ORY11935.1"/>
    <property type="molecule type" value="Genomic_DNA"/>
</dbReference>
<accession>A0A1Y1ZQ39</accession>
<evidence type="ECO:0000313" key="2">
    <source>
        <dbReference type="EMBL" id="ORY11935.1"/>
    </source>
</evidence>
<feature type="region of interest" description="Disordered" evidence="1">
    <location>
        <begin position="47"/>
        <end position="77"/>
    </location>
</feature>
<gene>
    <name evidence="2" type="ORF">BCR34DRAFT_313779</name>
</gene>
<evidence type="ECO:0000313" key="3">
    <source>
        <dbReference type="Proteomes" id="UP000193144"/>
    </source>
</evidence>
<proteinExistence type="predicted"/>
<comment type="caution">
    <text evidence="2">The sequence shown here is derived from an EMBL/GenBank/DDBJ whole genome shotgun (WGS) entry which is preliminary data.</text>
</comment>
<keyword evidence="3" id="KW-1185">Reference proteome</keyword>
<dbReference type="Proteomes" id="UP000193144">
    <property type="component" value="Unassembled WGS sequence"/>
</dbReference>
<protein>
    <submittedName>
        <fullName evidence="2">Uncharacterized protein</fullName>
    </submittedName>
</protein>
<feature type="region of interest" description="Disordered" evidence="1">
    <location>
        <begin position="1"/>
        <end position="24"/>
    </location>
</feature>
<sequence length="166" mass="18618">MIHRMQILSNSSRNPRTTYLSTASPTTRRDLHIHIYHEALTGFYDSSRASSRSTETRHRPPNSPGVKECSANTAPAPEWPDYVSSVKDACSNGLIGKKVRPVPYGFRRAFRAVNLGADRNPSTRPISFEIWNQNLDVPGQKSRRISVLRGSQKILGATRSFLVRVL</sequence>
<dbReference type="AlphaFoldDB" id="A0A1Y1ZQ39"/>
<name>A0A1Y1ZQ39_9PLEO</name>
<reference evidence="2 3" key="1">
    <citation type="submission" date="2016-07" db="EMBL/GenBank/DDBJ databases">
        <title>Pervasive Adenine N6-methylation of Active Genes in Fungi.</title>
        <authorList>
            <consortium name="DOE Joint Genome Institute"/>
            <person name="Mondo S.J."/>
            <person name="Dannebaum R.O."/>
            <person name="Kuo R.C."/>
            <person name="Labutti K."/>
            <person name="Haridas S."/>
            <person name="Kuo A."/>
            <person name="Salamov A."/>
            <person name="Ahrendt S.R."/>
            <person name="Lipzen A."/>
            <person name="Sullivan W."/>
            <person name="Andreopoulos W.B."/>
            <person name="Clum A."/>
            <person name="Lindquist E."/>
            <person name="Daum C."/>
            <person name="Ramamoorthy G.K."/>
            <person name="Gryganskyi A."/>
            <person name="Culley D."/>
            <person name="Magnuson J.K."/>
            <person name="James T.Y."/>
            <person name="O'Malley M.A."/>
            <person name="Stajich J.E."/>
            <person name="Spatafora J.W."/>
            <person name="Visel A."/>
            <person name="Grigoriev I.V."/>
        </authorList>
    </citation>
    <scope>NUCLEOTIDE SEQUENCE [LARGE SCALE GENOMIC DNA]</scope>
    <source>
        <strain evidence="2 3">CBS 115471</strain>
    </source>
</reference>
<evidence type="ECO:0000256" key="1">
    <source>
        <dbReference type="SAM" id="MobiDB-lite"/>
    </source>
</evidence>
<feature type="compositionally biased region" description="Polar residues" evidence="1">
    <location>
        <begin position="7"/>
        <end position="24"/>
    </location>
</feature>